<sequence length="256" mass="28890">MDEIARRHPRRRMGEQAKRRRFPLAKNYTFWLACRLFLSVEDPAQVESKGIKASAYIRRELVGIIKRRKVDLAEGRASPTQDILSHMLLTSNEDGKFMKESDIANNILGLLIGGHDTASSACTFVVKYLAELPDVYQSVYRGVEAGAASSGKRLPISPTMVFSIPKGWKVISPPIYIFILECKFDSQELRLLPGAREVRPFEVEGSGPAPYTFVPFGGGPRMCPGKEYARLEILVFMHHLVTKFKWEKIILMRNCG</sequence>
<keyword evidence="4 12" id="KW-0349">Heme</keyword>
<evidence type="ECO:0000256" key="12">
    <source>
        <dbReference type="PIRSR" id="PIRSR602403-1"/>
    </source>
</evidence>
<dbReference type="GO" id="GO:0020037">
    <property type="term" value="F:heme binding"/>
    <property type="evidence" value="ECO:0007669"/>
    <property type="project" value="InterPro"/>
</dbReference>
<evidence type="ECO:0000256" key="9">
    <source>
        <dbReference type="ARBA" id="ARBA00023004"/>
    </source>
</evidence>
<dbReference type="InterPro" id="IPR001128">
    <property type="entry name" value="Cyt_P450"/>
</dbReference>
<dbReference type="GO" id="GO:0016125">
    <property type="term" value="P:sterol metabolic process"/>
    <property type="evidence" value="ECO:0007669"/>
    <property type="project" value="TreeGrafter"/>
</dbReference>
<evidence type="ECO:0000256" key="5">
    <source>
        <dbReference type="ARBA" id="ARBA00022692"/>
    </source>
</evidence>
<dbReference type="AlphaFoldDB" id="A0A8X8W6L7"/>
<evidence type="ECO:0000256" key="3">
    <source>
        <dbReference type="ARBA" id="ARBA00010617"/>
    </source>
</evidence>
<evidence type="ECO:0000256" key="1">
    <source>
        <dbReference type="ARBA" id="ARBA00001971"/>
    </source>
</evidence>
<evidence type="ECO:0000256" key="10">
    <source>
        <dbReference type="ARBA" id="ARBA00023033"/>
    </source>
</evidence>
<keyword evidence="11" id="KW-0472">Membrane</keyword>
<keyword evidence="7" id="KW-1133">Transmembrane helix</keyword>
<feature type="binding site" description="axial binding residue" evidence="12">
    <location>
        <position position="223"/>
    </location>
    <ligand>
        <name>heme</name>
        <dbReference type="ChEBI" id="CHEBI:30413"/>
    </ligand>
    <ligandPart>
        <name>Fe</name>
        <dbReference type="ChEBI" id="CHEBI:18248"/>
    </ligandPart>
</feature>
<organism evidence="14">
    <name type="scientific">Salvia splendens</name>
    <name type="common">Scarlet sage</name>
    <dbReference type="NCBI Taxonomy" id="180675"/>
    <lineage>
        <taxon>Eukaryota</taxon>
        <taxon>Viridiplantae</taxon>
        <taxon>Streptophyta</taxon>
        <taxon>Embryophyta</taxon>
        <taxon>Tracheophyta</taxon>
        <taxon>Spermatophyta</taxon>
        <taxon>Magnoliopsida</taxon>
        <taxon>eudicotyledons</taxon>
        <taxon>Gunneridae</taxon>
        <taxon>Pentapetalae</taxon>
        <taxon>asterids</taxon>
        <taxon>lamiids</taxon>
        <taxon>Lamiales</taxon>
        <taxon>Lamiaceae</taxon>
        <taxon>Nepetoideae</taxon>
        <taxon>Mentheae</taxon>
        <taxon>Salviinae</taxon>
        <taxon>Salvia</taxon>
        <taxon>Salvia subgen. Calosphace</taxon>
        <taxon>core Calosphace</taxon>
    </lineage>
</organism>
<keyword evidence="6 12" id="KW-0479">Metal-binding</keyword>
<evidence type="ECO:0000256" key="2">
    <source>
        <dbReference type="ARBA" id="ARBA00004167"/>
    </source>
</evidence>
<accession>A0A8X8W6L7</accession>
<keyword evidence="5" id="KW-0812">Transmembrane</keyword>
<dbReference type="PANTHER" id="PTHR24286">
    <property type="entry name" value="CYTOCHROME P450 26"/>
    <property type="match status" value="1"/>
</dbReference>
<name>A0A8X8W6L7_SALSN</name>
<keyword evidence="15" id="KW-1185">Reference proteome</keyword>
<dbReference type="GO" id="GO:0004497">
    <property type="term" value="F:monooxygenase activity"/>
    <property type="evidence" value="ECO:0007669"/>
    <property type="project" value="UniProtKB-KW"/>
</dbReference>
<evidence type="ECO:0000256" key="6">
    <source>
        <dbReference type="ARBA" id="ARBA00022723"/>
    </source>
</evidence>
<dbReference type="GO" id="GO:0005506">
    <property type="term" value="F:iron ion binding"/>
    <property type="evidence" value="ECO:0007669"/>
    <property type="project" value="InterPro"/>
</dbReference>
<keyword evidence="9 12" id="KW-0408">Iron</keyword>
<comment type="cofactor">
    <cofactor evidence="1 12">
        <name>heme</name>
        <dbReference type="ChEBI" id="CHEBI:30413"/>
    </cofactor>
</comment>
<dbReference type="Pfam" id="PF00067">
    <property type="entry name" value="p450"/>
    <property type="match status" value="2"/>
</dbReference>
<keyword evidence="8 13" id="KW-0560">Oxidoreductase</keyword>
<dbReference type="Gene3D" id="1.10.630.10">
    <property type="entry name" value="Cytochrome P450"/>
    <property type="match status" value="2"/>
</dbReference>
<proteinExistence type="inferred from homology"/>
<dbReference type="InterPro" id="IPR017972">
    <property type="entry name" value="Cyt_P450_CS"/>
</dbReference>
<dbReference type="GO" id="GO:0016020">
    <property type="term" value="C:membrane"/>
    <property type="evidence" value="ECO:0007669"/>
    <property type="project" value="UniProtKB-SubCell"/>
</dbReference>
<dbReference type="EMBL" id="PNBA02000020">
    <property type="protein sequence ID" value="KAG6389015.1"/>
    <property type="molecule type" value="Genomic_DNA"/>
</dbReference>
<reference evidence="14" key="1">
    <citation type="submission" date="2018-01" db="EMBL/GenBank/DDBJ databases">
        <authorList>
            <person name="Mao J.F."/>
        </authorList>
    </citation>
    <scope>NUCLEOTIDE SEQUENCE</scope>
    <source>
        <strain evidence="14">Huo1</strain>
        <tissue evidence="14">Leaf</tissue>
    </source>
</reference>
<comment type="caution">
    <text evidence="14">The sequence shown here is derived from an EMBL/GenBank/DDBJ whole genome shotgun (WGS) entry which is preliminary data.</text>
</comment>
<evidence type="ECO:0000256" key="7">
    <source>
        <dbReference type="ARBA" id="ARBA00022989"/>
    </source>
</evidence>
<gene>
    <name evidence="14" type="ORF">SASPL_150452</name>
</gene>
<evidence type="ECO:0000256" key="11">
    <source>
        <dbReference type="ARBA" id="ARBA00023136"/>
    </source>
</evidence>
<evidence type="ECO:0000313" key="15">
    <source>
        <dbReference type="Proteomes" id="UP000298416"/>
    </source>
</evidence>
<dbReference type="InterPro" id="IPR036396">
    <property type="entry name" value="Cyt_P450_sf"/>
</dbReference>
<protein>
    <submittedName>
        <fullName evidence="14">Uncharacterized protein</fullName>
    </submittedName>
</protein>
<dbReference type="PRINTS" id="PR00385">
    <property type="entry name" value="P450"/>
</dbReference>
<dbReference type="PRINTS" id="PR00465">
    <property type="entry name" value="EP450IV"/>
</dbReference>
<dbReference type="PANTHER" id="PTHR24286:SF349">
    <property type="entry name" value="CYTOCHROME P450 716A1-RELATED"/>
    <property type="match status" value="1"/>
</dbReference>
<dbReference type="Proteomes" id="UP000298416">
    <property type="component" value="Unassembled WGS sequence"/>
</dbReference>
<dbReference type="PROSITE" id="PS00086">
    <property type="entry name" value="CYTOCHROME_P450"/>
    <property type="match status" value="1"/>
</dbReference>
<reference evidence="14" key="2">
    <citation type="submission" date="2020-08" db="EMBL/GenBank/DDBJ databases">
        <title>Plant Genome Project.</title>
        <authorList>
            <person name="Zhang R.-G."/>
        </authorList>
    </citation>
    <scope>NUCLEOTIDE SEQUENCE</scope>
    <source>
        <strain evidence="14">Huo1</strain>
        <tissue evidence="14">Leaf</tissue>
    </source>
</reference>
<comment type="similarity">
    <text evidence="3 13">Belongs to the cytochrome P450 family.</text>
</comment>
<evidence type="ECO:0000256" key="13">
    <source>
        <dbReference type="RuleBase" id="RU000461"/>
    </source>
</evidence>
<evidence type="ECO:0000256" key="4">
    <source>
        <dbReference type="ARBA" id="ARBA00022617"/>
    </source>
</evidence>
<dbReference type="GO" id="GO:0016705">
    <property type="term" value="F:oxidoreductase activity, acting on paired donors, with incorporation or reduction of molecular oxygen"/>
    <property type="evidence" value="ECO:0007669"/>
    <property type="project" value="InterPro"/>
</dbReference>
<evidence type="ECO:0000256" key="8">
    <source>
        <dbReference type="ARBA" id="ARBA00023002"/>
    </source>
</evidence>
<evidence type="ECO:0000313" key="14">
    <source>
        <dbReference type="EMBL" id="KAG6389015.1"/>
    </source>
</evidence>
<comment type="subcellular location">
    <subcellularLocation>
        <location evidence="2">Membrane</location>
        <topology evidence="2">Single-pass membrane protein</topology>
    </subcellularLocation>
</comment>
<dbReference type="InterPro" id="IPR002403">
    <property type="entry name" value="Cyt_P450_E_grp-IV"/>
</dbReference>
<keyword evidence="10 13" id="KW-0503">Monooxygenase</keyword>
<dbReference type="SUPFAM" id="SSF48264">
    <property type="entry name" value="Cytochrome P450"/>
    <property type="match status" value="1"/>
</dbReference>